<accession>A0A160T9V0</accession>
<dbReference type="AlphaFoldDB" id="A0A160T9V0"/>
<reference evidence="1" key="1">
    <citation type="submission" date="2015-10" db="EMBL/GenBank/DDBJ databases">
        <authorList>
            <person name="Gilbert D.G."/>
        </authorList>
    </citation>
    <scope>NUCLEOTIDE SEQUENCE</scope>
</reference>
<protein>
    <submittedName>
        <fullName evidence="1">Uncharacterized protein</fullName>
    </submittedName>
</protein>
<organism evidence="1">
    <name type="scientific">hydrothermal vent metagenome</name>
    <dbReference type="NCBI Taxonomy" id="652676"/>
    <lineage>
        <taxon>unclassified sequences</taxon>
        <taxon>metagenomes</taxon>
        <taxon>ecological metagenomes</taxon>
    </lineage>
</organism>
<sequence length="149" mass="17036">MAGHGKVSSVLDCLQGALEIARLFRASGYVLDKSEMKRLLAELVGSISEAKMELSILQGNVEDKDAELIRLNEVLTYRGNMRRRGDAYYRTLDGKPYGQPYCSYCWEKDSQQYHLHNRILSKEVRVCPHCKNEFQAARTPYFEADKLAV</sequence>
<name>A0A160T9V0_9ZZZZ</name>
<proteinExistence type="predicted"/>
<gene>
    <name evidence="1" type="ORF">MGWOODY_Tha2558</name>
</gene>
<evidence type="ECO:0000313" key="1">
    <source>
        <dbReference type="EMBL" id="CUS41005.1"/>
    </source>
</evidence>
<dbReference type="EMBL" id="CZQC01000032">
    <property type="protein sequence ID" value="CUS41005.1"/>
    <property type="molecule type" value="Genomic_DNA"/>
</dbReference>